<feature type="transmembrane region" description="Helical" evidence="8">
    <location>
        <begin position="243"/>
        <end position="266"/>
    </location>
</feature>
<dbReference type="PANTHER" id="PTHR42703">
    <property type="entry name" value="NADH DEHYDROGENASE"/>
    <property type="match status" value="1"/>
</dbReference>
<evidence type="ECO:0000256" key="2">
    <source>
        <dbReference type="ARBA" id="ARBA00005346"/>
    </source>
</evidence>
<feature type="transmembrane region" description="Helical" evidence="8">
    <location>
        <begin position="278"/>
        <end position="300"/>
    </location>
</feature>
<protein>
    <submittedName>
        <fullName evidence="10">Monovalent cation/H+ antiporter subunit D family protein</fullName>
    </submittedName>
</protein>
<feature type="transmembrane region" description="Helical" evidence="8">
    <location>
        <begin position="312"/>
        <end position="332"/>
    </location>
</feature>
<dbReference type="AlphaFoldDB" id="A0A7S9DZ64"/>
<keyword evidence="11" id="KW-1185">Reference proteome</keyword>
<keyword evidence="3" id="KW-1003">Cell membrane</keyword>
<name>A0A7S9DZ64_9ALTE</name>
<dbReference type="RefSeq" id="WP_195811717.1">
    <property type="nucleotide sequence ID" value="NZ_CP064795.1"/>
</dbReference>
<gene>
    <name evidence="10" type="ORF">IT774_05645</name>
</gene>
<evidence type="ECO:0000256" key="7">
    <source>
        <dbReference type="RuleBase" id="RU000320"/>
    </source>
</evidence>
<proteinExistence type="inferred from homology"/>
<evidence type="ECO:0000256" key="4">
    <source>
        <dbReference type="ARBA" id="ARBA00022692"/>
    </source>
</evidence>
<feature type="transmembrane region" description="Helical" evidence="8">
    <location>
        <begin position="164"/>
        <end position="185"/>
    </location>
</feature>
<evidence type="ECO:0000259" key="9">
    <source>
        <dbReference type="Pfam" id="PF00361"/>
    </source>
</evidence>
<dbReference type="GO" id="GO:0005886">
    <property type="term" value="C:plasma membrane"/>
    <property type="evidence" value="ECO:0007669"/>
    <property type="project" value="UniProtKB-SubCell"/>
</dbReference>
<feature type="transmembrane region" description="Helical" evidence="8">
    <location>
        <begin position="453"/>
        <end position="473"/>
    </location>
</feature>
<keyword evidence="4 7" id="KW-0812">Transmembrane</keyword>
<evidence type="ECO:0000256" key="3">
    <source>
        <dbReference type="ARBA" id="ARBA00022475"/>
    </source>
</evidence>
<feature type="transmembrane region" description="Helical" evidence="8">
    <location>
        <begin position="111"/>
        <end position="128"/>
    </location>
</feature>
<feature type="transmembrane region" description="Helical" evidence="8">
    <location>
        <begin position="134"/>
        <end position="152"/>
    </location>
</feature>
<accession>A0A7S9DZ64</accession>
<feature type="domain" description="NADH:quinone oxidoreductase/Mrp antiporter transmembrane" evidence="9">
    <location>
        <begin position="128"/>
        <end position="416"/>
    </location>
</feature>
<evidence type="ECO:0000256" key="6">
    <source>
        <dbReference type="ARBA" id="ARBA00023136"/>
    </source>
</evidence>
<feature type="transmembrane region" description="Helical" evidence="8">
    <location>
        <begin position="80"/>
        <end position="99"/>
    </location>
</feature>
<dbReference type="KEGG" id="smaa:IT774_05645"/>
<comment type="subcellular location">
    <subcellularLocation>
        <location evidence="1">Cell membrane</location>
        <topology evidence="1">Multi-pass membrane protein</topology>
    </subcellularLocation>
    <subcellularLocation>
        <location evidence="7">Membrane</location>
        <topology evidence="7">Multi-pass membrane protein</topology>
    </subcellularLocation>
</comment>
<keyword evidence="5 8" id="KW-1133">Transmembrane helix</keyword>
<dbReference type="Pfam" id="PF00361">
    <property type="entry name" value="Proton_antipo_M"/>
    <property type="match status" value="1"/>
</dbReference>
<feature type="transmembrane region" description="Helical" evidence="8">
    <location>
        <begin position="370"/>
        <end position="391"/>
    </location>
</feature>
<evidence type="ECO:0000256" key="8">
    <source>
        <dbReference type="SAM" id="Phobius"/>
    </source>
</evidence>
<dbReference type="PANTHER" id="PTHR42703:SF1">
    <property type="entry name" value="NA(+)_H(+) ANTIPORTER SUBUNIT D1"/>
    <property type="match status" value="1"/>
</dbReference>
<dbReference type="Proteomes" id="UP000595095">
    <property type="component" value="Chromosome"/>
</dbReference>
<comment type="similarity">
    <text evidence="2">Belongs to the CPA3 antiporters (TC 2.A.63) subunit D family.</text>
</comment>
<evidence type="ECO:0000313" key="11">
    <source>
        <dbReference type="Proteomes" id="UP000595095"/>
    </source>
</evidence>
<dbReference type="PRINTS" id="PR01434">
    <property type="entry name" value="NADHDHGNASE5"/>
</dbReference>
<evidence type="ECO:0000256" key="5">
    <source>
        <dbReference type="ARBA" id="ARBA00022989"/>
    </source>
</evidence>
<keyword evidence="6 8" id="KW-0472">Membrane</keyword>
<evidence type="ECO:0000313" key="10">
    <source>
        <dbReference type="EMBL" id="QPG06641.1"/>
    </source>
</evidence>
<dbReference type="EMBL" id="CP064795">
    <property type="protein sequence ID" value="QPG06641.1"/>
    <property type="molecule type" value="Genomic_DNA"/>
</dbReference>
<evidence type="ECO:0000256" key="1">
    <source>
        <dbReference type="ARBA" id="ARBA00004651"/>
    </source>
</evidence>
<dbReference type="InterPro" id="IPR050586">
    <property type="entry name" value="CPA3_Na-H_Antiporter_D"/>
</dbReference>
<sequence length="491" mass="52586">MSASALLLIALLLPLAGAVLISLTSSRPNLRESVSVITATLLFAVICRLYQLPGEAATLVMATPVEGLEIAFALNRFGVMFALIASSLWIVTTLYAMGYMRAHHERNQTRFYILFAVSIACVMAIAFAENLLTLFLFYEVLTVGTYPLVAHAGTPTARAGARKYLLILMGSSIAFFLPAIVITYIQAGTLSFSQNGILAGNMDALFIAPLLLIFLLGISKAGIMPLHRWLPSAMVAPTPVSALLHAVAVVKAGVFTVLKVVLFIFGPDVIAQSVNTEYLLLIPMATIILASLVAMTRDNLKERLAYSTISQLSYIVLGALMVNQVALVGATLHIAMHAFAKITLFFAAGAILVAAHKTKVSQFDGLASKMPITFACFAIGAMSIIGIPLLGGMWSKWYLVSGASAFAGPAWLGWALSITLMLSTLLNIWYLLTIPVNAWFKPLADTASDVTEAPWPCLVAMVIPSAACVYFFFQPDLFLELAQSIVGGGQP</sequence>
<organism evidence="10 11">
    <name type="scientific">Salinimonas marina</name>
    <dbReference type="NCBI Taxonomy" id="2785918"/>
    <lineage>
        <taxon>Bacteria</taxon>
        <taxon>Pseudomonadati</taxon>
        <taxon>Pseudomonadota</taxon>
        <taxon>Gammaproteobacteria</taxon>
        <taxon>Alteromonadales</taxon>
        <taxon>Alteromonadaceae</taxon>
        <taxon>Alteromonas/Salinimonas group</taxon>
        <taxon>Salinimonas</taxon>
    </lineage>
</organism>
<reference evidence="10 11" key="1">
    <citation type="submission" date="2020-11" db="EMBL/GenBank/DDBJ databases">
        <title>Complete genome sequence for Salinimonas sp. strain G2-b.</title>
        <authorList>
            <person name="Park S.-J."/>
        </authorList>
    </citation>
    <scope>NUCLEOTIDE SEQUENCE [LARGE SCALE GENOMIC DNA]</scope>
    <source>
        <strain evidence="10 11">G2-b</strain>
    </source>
</reference>
<feature type="transmembrane region" description="Helical" evidence="8">
    <location>
        <begin position="205"/>
        <end position="223"/>
    </location>
</feature>
<dbReference type="InterPro" id="IPR001750">
    <property type="entry name" value="ND/Mrp_TM"/>
</dbReference>
<feature type="transmembrane region" description="Helical" evidence="8">
    <location>
        <begin position="411"/>
        <end position="432"/>
    </location>
</feature>
<feature type="transmembrane region" description="Helical" evidence="8">
    <location>
        <begin position="338"/>
        <end position="358"/>
    </location>
</feature>
<feature type="transmembrane region" description="Helical" evidence="8">
    <location>
        <begin position="34"/>
        <end position="50"/>
    </location>
</feature>